<keyword evidence="1" id="KW-0732">Signal</keyword>
<dbReference type="Proteomes" id="UP000054859">
    <property type="component" value="Unassembled WGS sequence"/>
</dbReference>
<evidence type="ECO:0000313" key="3">
    <source>
        <dbReference type="EMBL" id="VEH82942.1"/>
    </source>
</evidence>
<proteinExistence type="predicted"/>
<protein>
    <recommendedName>
        <fullName evidence="6">Lipoprotein</fullName>
    </recommendedName>
</protein>
<reference evidence="2 4" key="1">
    <citation type="submission" date="2015-11" db="EMBL/GenBank/DDBJ databases">
        <title>Identification of large and diverse effector repertoires of 38 Legionella species.</title>
        <authorList>
            <person name="Burstein D."/>
            <person name="Amaro F."/>
            <person name="Zusman T."/>
            <person name="Lifshitz Z."/>
            <person name="Cohen O."/>
            <person name="Gilbert J.A."/>
            <person name="Pupko T."/>
            <person name="Shuman H.A."/>
            <person name="Segal G."/>
        </authorList>
    </citation>
    <scope>NUCLEOTIDE SEQUENCE [LARGE SCALE GENOMIC DNA]</scope>
    <source>
        <strain evidence="2 4">1762-AUS-E</strain>
    </source>
</reference>
<name>A0A0W0R1E0_9GAMM</name>
<feature type="signal peptide" evidence="1">
    <location>
        <begin position="1"/>
        <end position="18"/>
    </location>
</feature>
<evidence type="ECO:0000256" key="1">
    <source>
        <dbReference type="SAM" id="SignalP"/>
    </source>
</evidence>
<accession>A0A0W0R1E0</accession>
<evidence type="ECO:0000313" key="5">
    <source>
        <dbReference type="Proteomes" id="UP000281170"/>
    </source>
</evidence>
<organism evidence="2 4">
    <name type="scientific">Legionella adelaidensis</name>
    <dbReference type="NCBI Taxonomy" id="45056"/>
    <lineage>
        <taxon>Bacteria</taxon>
        <taxon>Pseudomonadati</taxon>
        <taxon>Pseudomonadota</taxon>
        <taxon>Gammaproteobacteria</taxon>
        <taxon>Legionellales</taxon>
        <taxon>Legionellaceae</taxon>
        <taxon>Legionella</taxon>
    </lineage>
</organism>
<sequence>MKKLLLSIGILSGTVVLTGCGVTNTTYTPTYTSTYRVAYPVNTVRTVRTYPVNTVGYSYNIYRANYYPVNYWNTGYYYPYRYGTRVYYGGSRMYNSWWGF</sequence>
<keyword evidence="4" id="KW-1185">Reference proteome</keyword>
<evidence type="ECO:0008006" key="6">
    <source>
        <dbReference type="Google" id="ProtNLM"/>
    </source>
</evidence>
<keyword evidence="3" id="KW-0614">Plasmid</keyword>
<dbReference type="EMBL" id="LR134417">
    <property type="protein sequence ID" value="VEH82942.1"/>
    <property type="molecule type" value="Genomic_DNA"/>
</dbReference>
<gene>
    <name evidence="2" type="ORF">Lade_2181</name>
    <name evidence="3" type="ORF">NCTC12735_00175</name>
</gene>
<reference evidence="3 5" key="2">
    <citation type="submission" date="2018-12" db="EMBL/GenBank/DDBJ databases">
        <authorList>
            <consortium name="Pathogen Informatics"/>
        </authorList>
    </citation>
    <scope>NUCLEOTIDE SEQUENCE [LARGE SCALE GENOMIC DNA]</scope>
    <source>
        <strain evidence="3 5">NCTC12735</strain>
        <plasmid evidence="5">8</plasmid>
    </source>
</reference>
<dbReference type="KEGG" id="ladl:NCTC12735_00175"/>
<dbReference type="PATRIC" id="fig|45056.6.peg.2255"/>
<feature type="chain" id="PRO_5036002930" description="Lipoprotein" evidence="1">
    <location>
        <begin position="19"/>
        <end position="100"/>
    </location>
</feature>
<dbReference type="RefSeq" id="WP_058463219.1">
    <property type="nucleotide sequence ID" value="NZ_CAAAHS010000001.1"/>
</dbReference>
<dbReference type="PROSITE" id="PS51257">
    <property type="entry name" value="PROKAR_LIPOPROTEIN"/>
    <property type="match status" value="1"/>
</dbReference>
<evidence type="ECO:0000313" key="2">
    <source>
        <dbReference type="EMBL" id="KTC64887.1"/>
    </source>
</evidence>
<dbReference type="EMBL" id="LNKA01000019">
    <property type="protein sequence ID" value="KTC64887.1"/>
    <property type="molecule type" value="Genomic_DNA"/>
</dbReference>
<dbReference type="AlphaFoldDB" id="A0A0W0R1E0"/>
<dbReference type="Proteomes" id="UP000281170">
    <property type="component" value="Plasmid 8"/>
</dbReference>
<evidence type="ECO:0000313" key="4">
    <source>
        <dbReference type="Proteomes" id="UP000054859"/>
    </source>
</evidence>
<geneLocation type="plasmid" evidence="3 5">
    <name>8</name>
</geneLocation>